<dbReference type="InterPro" id="IPR006664">
    <property type="entry name" value="OMP_bac"/>
</dbReference>
<evidence type="ECO:0000256" key="3">
    <source>
        <dbReference type="ARBA" id="ARBA00023237"/>
    </source>
</evidence>
<protein>
    <submittedName>
        <fullName evidence="8">OmpA family protein</fullName>
    </submittedName>
</protein>
<comment type="subcellular location">
    <subcellularLocation>
        <location evidence="1">Cell outer membrane</location>
    </subcellularLocation>
</comment>
<dbReference type="AlphaFoldDB" id="A0A934S7R0"/>
<comment type="caution">
    <text evidence="8">The sequence shown here is derived from an EMBL/GenBank/DDBJ whole genome shotgun (WGS) entry which is preliminary data.</text>
</comment>
<dbReference type="RefSeq" id="WP_200270231.1">
    <property type="nucleotide sequence ID" value="NZ_JAENIJ010000014.1"/>
</dbReference>
<dbReference type="PANTHER" id="PTHR30329:SF21">
    <property type="entry name" value="LIPOPROTEIN YIAD-RELATED"/>
    <property type="match status" value="1"/>
</dbReference>
<dbReference type="Proteomes" id="UP000603141">
    <property type="component" value="Unassembled WGS sequence"/>
</dbReference>
<dbReference type="Gene3D" id="3.30.1330.60">
    <property type="entry name" value="OmpA-like domain"/>
    <property type="match status" value="1"/>
</dbReference>
<evidence type="ECO:0000256" key="4">
    <source>
        <dbReference type="PROSITE-ProRule" id="PRU00473"/>
    </source>
</evidence>
<dbReference type="SUPFAM" id="SSF103088">
    <property type="entry name" value="OmpA-like"/>
    <property type="match status" value="1"/>
</dbReference>
<accession>A0A934S7R0</accession>
<gene>
    <name evidence="8" type="ORF">JIN85_10080</name>
</gene>
<dbReference type="EMBL" id="JAENIJ010000014">
    <property type="protein sequence ID" value="MBK1882764.1"/>
    <property type="molecule type" value="Genomic_DNA"/>
</dbReference>
<evidence type="ECO:0000259" key="7">
    <source>
        <dbReference type="PROSITE" id="PS51123"/>
    </source>
</evidence>
<dbReference type="CDD" id="cd07185">
    <property type="entry name" value="OmpA_C-like"/>
    <property type="match status" value="1"/>
</dbReference>
<dbReference type="Pfam" id="PF00691">
    <property type="entry name" value="OmpA"/>
    <property type="match status" value="1"/>
</dbReference>
<feature type="transmembrane region" description="Helical" evidence="6">
    <location>
        <begin position="24"/>
        <end position="46"/>
    </location>
</feature>
<dbReference type="PRINTS" id="PR01021">
    <property type="entry name" value="OMPADOMAIN"/>
</dbReference>
<reference evidence="8" key="1">
    <citation type="submission" date="2021-01" db="EMBL/GenBank/DDBJ databases">
        <title>Modified the classification status of verrucomicrobia.</title>
        <authorList>
            <person name="Feng X."/>
        </authorList>
    </citation>
    <scope>NUCLEOTIDE SEQUENCE</scope>
    <source>
        <strain evidence="8">KCTC 22041</strain>
    </source>
</reference>
<organism evidence="8 9">
    <name type="scientific">Luteolibacter pohnpeiensis</name>
    <dbReference type="NCBI Taxonomy" id="454153"/>
    <lineage>
        <taxon>Bacteria</taxon>
        <taxon>Pseudomonadati</taxon>
        <taxon>Verrucomicrobiota</taxon>
        <taxon>Verrucomicrobiia</taxon>
        <taxon>Verrucomicrobiales</taxon>
        <taxon>Verrucomicrobiaceae</taxon>
        <taxon>Luteolibacter</taxon>
    </lineage>
</organism>
<keyword evidence="2 4" id="KW-0472">Membrane</keyword>
<evidence type="ECO:0000256" key="1">
    <source>
        <dbReference type="ARBA" id="ARBA00004442"/>
    </source>
</evidence>
<keyword evidence="6" id="KW-1133">Transmembrane helix</keyword>
<dbReference type="InterPro" id="IPR006665">
    <property type="entry name" value="OmpA-like"/>
</dbReference>
<name>A0A934S7R0_9BACT</name>
<dbReference type="GO" id="GO:0009279">
    <property type="term" value="C:cell outer membrane"/>
    <property type="evidence" value="ECO:0007669"/>
    <property type="project" value="UniProtKB-SubCell"/>
</dbReference>
<evidence type="ECO:0000256" key="6">
    <source>
        <dbReference type="SAM" id="Phobius"/>
    </source>
</evidence>
<keyword evidence="9" id="KW-1185">Reference proteome</keyword>
<feature type="domain" description="OmpA-like" evidence="7">
    <location>
        <begin position="226"/>
        <end position="343"/>
    </location>
</feature>
<evidence type="ECO:0000256" key="2">
    <source>
        <dbReference type="ARBA" id="ARBA00023136"/>
    </source>
</evidence>
<keyword evidence="3" id="KW-0998">Cell outer membrane</keyword>
<dbReference type="InterPro" id="IPR050330">
    <property type="entry name" value="Bact_OuterMem_StrucFunc"/>
</dbReference>
<proteinExistence type="predicted"/>
<dbReference type="PROSITE" id="PS51123">
    <property type="entry name" value="OMPA_2"/>
    <property type="match status" value="1"/>
</dbReference>
<keyword evidence="6" id="KW-0812">Transmembrane</keyword>
<dbReference type="InterPro" id="IPR036737">
    <property type="entry name" value="OmpA-like_sf"/>
</dbReference>
<feature type="region of interest" description="Disordered" evidence="5">
    <location>
        <begin position="317"/>
        <end position="453"/>
    </location>
</feature>
<evidence type="ECO:0000313" key="9">
    <source>
        <dbReference type="Proteomes" id="UP000603141"/>
    </source>
</evidence>
<dbReference type="PANTHER" id="PTHR30329">
    <property type="entry name" value="STATOR ELEMENT OF FLAGELLAR MOTOR COMPLEX"/>
    <property type="match status" value="1"/>
</dbReference>
<evidence type="ECO:0000313" key="8">
    <source>
        <dbReference type="EMBL" id="MBK1882764.1"/>
    </source>
</evidence>
<evidence type="ECO:0000256" key="5">
    <source>
        <dbReference type="SAM" id="MobiDB-lite"/>
    </source>
</evidence>
<sequence>MARNNTWENVLRETHGRSREPSRLGWWAAVAMILSLLLHVLVFFALDRIQIALGIQDSTDLETGPVIVQNVEETPRDFPSLPPTKEVEIPKPDMTSMLEDVDILQALPKDQELEMRPDVEQEKFAIEMADPVAASGSPDAPSIDISSGMDLDSNLPELGKMEDTLIPGAIGQVTIDPGSIQADDLQLSGYTDELLKKGANGKVEKGTLDGLASLDDLLGLPANELVGKKTMLPSDLLFEFNSSELRESAKVGLMKLGMLIDLNPDLYCWIEGYTDLVGSDSYNLELSKKRADAVKNYLVKSLRMKGDRIITRGFGKASPLVTGGDVDQQAPNRRVEIRMRKNAPPPEVKIEPTPTPETEVSQAPEPQPETPPKAILVKPNKTYPDRQVIKEPVPPRAVPVEENQVNPAAPESEPVPPKAQPVEDPDTVPPRATPVEEEESPTIPPKAVPVEEP</sequence>